<keyword evidence="1" id="KW-0812">Transmembrane</keyword>
<comment type="caution">
    <text evidence="2">The sequence shown here is derived from an EMBL/GenBank/DDBJ whole genome shotgun (WGS) entry which is preliminary data.</text>
</comment>
<evidence type="ECO:0008006" key="4">
    <source>
        <dbReference type="Google" id="ProtNLM"/>
    </source>
</evidence>
<organism evidence="2 3">
    <name type="scientific">Bacillus salitolerans</name>
    <dbReference type="NCBI Taxonomy" id="1437434"/>
    <lineage>
        <taxon>Bacteria</taxon>
        <taxon>Bacillati</taxon>
        <taxon>Bacillota</taxon>
        <taxon>Bacilli</taxon>
        <taxon>Bacillales</taxon>
        <taxon>Bacillaceae</taxon>
        <taxon>Bacillus</taxon>
    </lineage>
</organism>
<accession>A0ABW4LND2</accession>
<dbReference type="EMBL" id="JBHUEM010000004">
    <property type="protein sequence ID" value="MFD1736017.1"/>
    <property type="molecule type" value="Genomic_DNA"/>
</dbReference>
<evidence type="ECO:0000313" key="3">
    <source>
        <dbReference type="Proteomes" id="UP001597214"/>
    </source>
</evidence>
<dbReference type="RefSeq" id="WP_377927154.1">
    <property type="nucleotide sequence ID" value="NZ_JBHUEM010000004.1"/>
</dbReference>
<feature type="transmembrane region" description="Helical" evidence="1">
    <location>
        <begin position="6"/>
        <end position="23"/>
    </location>
</feature>
<keyword evidence="1" id="KW-0472">Membrane</keyword>
<sequence>MDYIFLLIALILFGLILWVLPFGFQFKGKLLLLFLVSLLTIVGYLANTIMAIWQTASILFVLVTLITFVIYQRAGHLFETTEIIHEETQEQKRFIIPVREKSPEKLPFVPSMRSNEEVVSHNEDIEHEHEDEVCNDAPIPPDNAESDLNEIKYEPELIDNEIEPILSENKEHIGVKGLLENITEHKEKNEPDQYVNMKVEKSNEISSPKSSVNIDEDLEVLLHRNLESDNELADETMERPLLIKKDDEPTPLIRDLESLVEGEEVNKKESEEIEVGFLRSFDQFEVIEELQLEPVQQKKQDSLKEKEYHELPFDVIEELKEFPTEKDRNKD</sequence>
<keyword evidence="3" id="KW-1185">Reference proteome</keyword>
<protein>
    <recommendedName>
        <fullName evidence="4">MFS transporter</fullName>
    </recommendedName>
</protein>
<proteinExistence type="predicted"/>
<dbReference type="Proteomes" id="UP001597214">
    <property type="component" value="Unassembled WGS sequence"/>
</dbReference>
<evidence type="ECO:0000313" key="2">
    <source>
        <dbReference type="EMBL" id="MFD1736017.1"/>
    </source>
</evidence>
<evidence type="ECO:0000256" key="1">
    <source>
        <dbReference type="SAM" id="Phobius"/>
    </source>
</evidence>
<feature type="transmembrane region" description="Helical" evidence="1">
    <location>
        <begin position="30"/>
        <end position="46"/>
    </location>
</feature>
<name>A0ABW4LND2_9BACI</name>
<gene>
    <name evidence="2" type="ORF">ACFSCX_05515</name>
</gene>
<reference evidence="3" key="1">
    <citation type="journal article" date="2019" name="Int. J. Syst. Evol. Microbiol.">
        <title>The Global Catalogue of Microorganisms (GCM) 10K type strain sequencing project: providing services to taxonomists for standard genome sequencing and annotation.</title>
        <authorList>
            <consortium name="The Broad Institute Genomics Platform"/>
            <consortium name="The Broad Institute Genome Sequencing Center for Infectious Disease"/>
            <person name="Wu L."/>
            <person name="Ma J."/>
        </authorList>
    </citation>
    <scope>NUCLEOTIDE SEQUENCE [LARGE SCALE GENOMIC DNA]</scope>
    <source>
        <strain evidence="3">CCUG 49339</strain>
    </source>
</reference>
<keyword evidence="1" id="KW-1133">Transmembrane helix</keyword>